<name>A0A0P6X7D5_9CHLR</name>
<dbReference type="PANTHER" id="PTHR42850:SF2">
    <property type="entry name" value="BLL5683 PROTEIN"/>
    <property type="match status" value="1"/>
</dbReference>
<dbReference type="STRING" id="1134406.ADN00_18615"/>
<dbReference type="InterPro" id="IPR050126">
    <property type="entry name" value="Ap4A_hydrolase"/>
</dbReference>
<dbReference type="InterPro" id="IPR029052">
    <property type="entry name" value="Metallo-depent_PP-like"/>
</dbReference>
<dbReference type="InterPro" id="IPR024654">
    <property type="entry name" value="Calcineurin-like_PHP_lpxH"/>
</dbReference>
<keyword evidence="4" id="KW-1185">Reference proteome</keyword>
<evidence type="ECO:0000256" key="1">
    <source>
        <dbReference type="ARBA" id="ARBA00008950"/>
    </source>
</evidence>
<dbReference type="SUPFAM" id="SSF56300">
    <property type="entry name" value="Metallo-dependent phosphatases"/>
    <property type="match status" value="1"/>
</dbReference>
<dbReference type="Proteomes" id="UP000050417">
    <property type="component" value="Unassembled WGS sequence"/>
</dbReference>
<comment type="similarity">
    <text evidence="1">Belongs to the metallophosphoesterase superfamily. YfcE family.</text>
</comment>
<reference evidence="3 4" key="1">
    <citation type="submission" date="2015-07" db="EMBL/GenBank/DDBJ databases">
        <title>Genome sequence of Ornatilinea apprima DSM 23815.</title>
        <authorList>
            <person name="Hemp J."/>
            <person name="Ward L.M."/>
            <person name="Pace L.A."/>
            <person name="Fischer W.W."/>
        </authorList>
    </citation>
    <scope>NUCLEOTIDE SEQUENCE [LARGE SCALE GENOMIC DNA]</scope>
    <source>
        <strain evidence="3 4">P3M-1</strain>
    </source>
</reference>
<sequence length="242" mass="27418">MKVLIISDIHANLTALEAVLADCGSFDAVWCLGDVVGYGPDPNECVELVRSLPNLVCILGNHDAAALGELELESFNYDAQLSTLWTQQTLTETNRRFLLKLPEAQTLDQVTLAHGSPRNPVWEYVLDTYTARANFQFFSTPFCFVGHSHLPLAFFQKEDQSEVMMQIFHEDQTITLKPRAIINPGSVGQPRDHDPRSSYAIYDTTSQRWEFRRASYAVSTVQERIRRAGLPDRHALRLSYGW</sequence>
<accession>A0A0P6X7D5</accession>
<dbReference type="PANTHER" id="PTHR42850">
    <property type="entry name" value="METALLOPHOSPHOESTERASE"/>
    <property type="match status" value="1"/>
</dbReference>
<dbReference type="InterPro" id="IPR011152">
    <property type="entry name" value="Pesterase_MJ0912"/>
</dbReference>
<evidence type="ECO:0000313" key="3">
    <source>
        <dbReference type="EMBL" id="KPL70062.1"/>
    </source>
</evidence>
<dbReference type="GO" id="GO:0005737">
    <property type="term" value="C:cytoplasm"/>
    <property type="evidence" value="ECO:0007669"/>
    <property type="project" value="TreeGrafter"/>
</dbReference>
<dbReference type="Pfam" id="PF12850">
    <property type="entry name" value="Metallophos_2"/>
    <property type="match status" value="1"/>
</dbReference>
<dbReference type="PIRSF" id="PIRSF000883">
    <property type="entry name" value="Pesterase_MJ0912"/>
    <property type="match status" value="1"/>
</dbReference>
<proteinExistence type="inferred from homology"/>
<protein>
    <recommendedName>
        <fullName evidence="2">Calcineurin-like phosphoesterase domain-containing protein</fullName>
    </recommendedName>
</protein>
<evidence type="ECO:0000313" key="4">
    <source>
        <dbReference type="Proteomes" id="UP000050417"/>
    </source>
</evidence>
<comment type="caution">
    <text evidence="3">The sequence shown here is derived from an EMBL/GenBank/DDBJ whole genome shotgun (WGS) entry which is preliminary data.</text>
</comment>
<gene>
    <name evidence="3" type="ORF">ADN00_18615</name>
</gene>
<organism evidence="3 4">
    <name type="scientific">Ornatilinea apprima</name>
    <dbReference type="NCBI Taxonomy" id="1134406"/>
    <lineage>
        <taxon>Bacteria</taxon>
        <taxon>Bacillati</taxon>
        <taxon>Chloroflexota</taxon>
        <taxon>Anaerolineae</taxon>
        <taxon>Anaerolineales</taxon>
        <taxon>Anaerolineaceae</taxon>
        <taxon>Ornatilinea</taxon>
    </lineage>
</organism>
<evidence type="ECO:0000259" key="2">
    <source>
        <dbReference type="Pfam" id="PF12850"/>
    </source>
</evidence>
<dbReference type="Gene3D" id="3.60.21.10">
    <property type="match status" value="1"/>
</dbReference>
<feature type="domain" description="Calcineurin-like phosphoesterase" evidence="2">
    <location>
        <begin position="1"/>
        <end position="206"/>
    </location>
</feature>
<dbReference type="RefSeq" id="WP_075064544.1">
    <property type="nucleotide sequence ID" value="NZ_LGCL01000045.1"/>
</dbReference>
<dbReference type="EMBL" id="LGCL01000045">
    <property type="protein sequence ID" value="KPL70062.1"/>
    <property type="molecule type" value="Genomic_DNA"/>
</dbReference>
<dbReference type="AlphaFoldDB" id="A0A0P6X7D5"/>
<dbReference type="GO" id="GO:0016791">
    <property type="term" value="F:phosphatase activity"/>
    <property type="evidence" value="ECO:0007669"/>
    <property type="project" value="TreeGrafter"/>
</dbReference>
<dbReference type="OrthoDB" id="9800565at2"/>